<evidence type="ECO:0000313" key="1">
    <source>
        <dbReference type="EMBL" id="KAK4021451.1"/>
    </source>
</evidence>
<name>A0ABR0A8J1_9CRUS</name>
<organism evidence="1 2">
    <name type="scientific">Daphnia magna</name>
    <dbReference type="NCBI Taxonomy" id="35525"/>
    <lineage>
        <taxon>Eukaryota</taxon>
        <taxon>Metazoa</taxon>
        <taxon>Ecdysozoa</taxon>
        <taxon>Arthropoda</taxon>
        <taxon>Crustacea</taxon>
        <taxon>Branchiopoda</taxon>
        <taxon>Diplostraca</taxon>
        <taxon>Cladocera</taxon>
        <taxon>Anomopoda</taxon>
        <taxon>Daphniidae</taxon>
        <taxon>Daphnia</taxon>
    </lineage>
</organism>
<evidence type="ECO:0000313" key="2">
    <source>
        <dbReference type="Proteomes" id="UP001234178"/>
    </source>
</evidence>
<sequence length="295" mass="33622">MDSTWEHNNYIHLKVNHSLHFKDPENGAHTNQIEGLWNLAKKSLPNTNRSKKMFAVSSSTYFMVPFDSANANFNVSFSVSKLAILFRLCKCILQSSFRILCSSQGWYRFLLILGNTVFSTSNYVVTLIPAETVHSFLELLLWHKISSHHLRVTIQGAGMLSMANSGLNTNRGIGPDYTPNYPKNCRLVATRNWPKYFKMAWRISCGVVPLRSFHDPWVPALQYQYFSVNDDVINSLRNLYNVYPEFFRLCNKLIYILTTGGEIGPKRIRTGEIGLEIFSPISPVEIGLGEIGQLF</sequence>
<protein>
    <recommendedName>
        <fullName evidence="3">Transposase</fullName>
    </recommendedName>
</protein>
<gene>
    <name evidence="1" type="ORF">OUZ56_003367</name>
</gene>
<evidence type="ECO:0008006" key="3">
    <source>
        <dbReference type="Google" id="ProtNLM"/>
    </source>
</evidence>
<proteinExistence type="predicted"/>
<dbReference type="Proteomes" id="UP001234178">
    <property type="component" value="Unassembled WGS sequence"/>
</dbReference>
<keyword evidence="2" id="KW-1185">Reference proteome</keyword>
<dbReference type="EMBL" id="JAOYFB010000036">
    <property type="protein sequence ID" value="KAK4021451.1"/>
    <property type="molecule type" value="Genomic_DNA"/>
</dbReference>
<comment type="caution">
    <text evidence="1">The sequence shown here is derived from an EMBL/GenBank/DDBJ whole genome shotgun (WGS) entry which is preliminary data.</text>
</comment>
<accession>A0ABR0A8J1</accession>
<reference evidence="1 2" key="1">
    <citation type="journal article" date="2023" name="Nucleic Acids Res.">
        <title>The hologenome of Daphnia magna reveals possible DNA methylation and microbiome-mediated evolution of the host genome.</title>
        <authorList>
            <person name="Chaturvedi A."/>
            <person name="Li X."/>
            <person name="Dhandapani V."/>
            <person name="Marshall H."/>
            <person name="Kissane S."/>
            <person name="Cuenca-Cambronero M."/>
            <person name="Asole G."/>
            <person name="Calvet F."/>
            <person name="Ruiz-Romero M."/>
            <person name="Marangio P."/>
            <person name="Guigo R."/>
            <person name="Rago D."/>
            <person name="Mirbahai L."/>
            <person name="Eastwood N."/>
            <person name="Colbourne J.K."/>
            <person name="Zhou J."/>
            <person name="Mallon E."/>
            <person name="Orsini L."/>
        </authorList>
    </citation>
    <scope>NUCLEOTIDE SEQUENCE [LARGE SCALE GENOMIC DNA]</scope>
    <source>
        <strain evidence="1">LRV0_1</strain>
    </source>
</reference>